<reference evidence="2 3" key="1">
    <citation type="journal article" date="2018" name="Front. Plant Sci.">
        <title>Red Clover (Trifolium pratense) and Zigzag Clover (T. medium) - A Picture of Genomic Similarities and Differences.</title>
        <authorList>
            <person name="Dluhosova J."/>
            <person name="Istvanek J."/>
            <person name="Nedelnik J."/>
            <person name="Repkova J."/>
        </authorList>
    </citation>
    <scope>NUCLEOTIDE SEQUENCE [LARGE SCALE GENOMIC DNA]</scope>
    <source>
        <strain evidence="3">cv. 10/8</strain>
        <tissue evidence="2">Leaf</tissue>
    </source>
</reference>
<proteinExistence type="predicted"/>
<organism evidence="2 3">
    <name type="scientific">Trifolium medium</name>
    <dbReference type="NCBI Taxonomy" id="97028"/>
    <lineage>
        <taxon>Eukaryota</taxon>
        <taxon>Viridiplantae</taxon>
        <taxon>Streptophyta</taxon>
        <taxon>Embryophyta</taxon>
        <taxon>Tracheophyta</taxon>
        <taxon>Spermatophyta</taxon>
        <taxon>Magnoliopsida</taxon>
        <taxon>eudicotyledons</taxon>
        <taxon>Gunneridae</taxon>
        <taxon>Pentapetalae</taxon>
        <taxon>rosids</taxon>
        <taxon>fabids</taxon>
        <taxon>Fabales</taxon>
        <taxon>Fabaceae</taxon>
        <taxon>Papilionoideae</taxon>
        <taxon>50 kb inversion clade</taxon>
        <taxon>NPAAA clade</taxon>
        <taxon>Hologalegina</taxon>
        <taxon>IRL clade</taxon>
        <taxon>Trifolieae</taxon>
        <taxon>Trifolium</taxon>
    </lineage>
</organism>
<feature type="domain" description="Putative plant transposon protein" evidence="1">
    <location>
        <begin position="8"/>
        <end position="84"/>
    </location>
</feature>
<evidence type="ECO:0000313" key="3">
    <source>
        <dbReference type="Proteomes" id="UP000265520"/>
    </source>
</evidence>
<gene>
    <name evidence="2" type="ORF">A2U01_0003537</name>
</gene>
<accession>A0A392M5V6</accession>
<protein>
    <recommendedName>
        <fullName evidence="1">Putative plant transposon protein domain-containing protein</fullName>
    </recommendedName>
</protein>
<dbReference type="InterPro" id="IPR046796">
    <property type="entry name" value="Transposase_32_dom"/>
</dbReference>
<name>A0A392M5V6_9FABA</name>
<dbReference type="Pfam" id="PF20167">
    <property type="entry name" value="Transposase_32"/>
    <property type="match status" value="1"/>
</dbReference>
<sequence>MRQITEACGWMNFNNMIDNYNISWVKKFYANSYGRADDDYTSFARGVEISYAPSVIDGIFGFIPEEHCSVMQRRADGQTEEPISKTWANWFVQISSDARTSQRLLCLAALLSTPS</sequence>
<evidence type="ECO:0000259" key="1">
    <source>
        <dbReference type="Pfam" id="PF20167"/>
    </source>
</evidence>
<dbReference type="Proteomes" id="UP000265520">
    <property type="component" value="Unassembled WGS sequence"/>
</dbReference>
<dbReference type="EMBL" id="LXQA010004095">
    <property type="protein sequence ID" value="MCH82726.1"/>
    <property type="molecule type" value="Genomic_DNA"/>
</dbReference>
<comment type="caution">
    <text evidence="2">The sequence shown here is derived from an EMBL/GenBank/DDBJ whole genome shotgun (WGS) entry which is preliminary data.</text>
</comment>
<dbReference type="AlphaFoldDB" id="A0A392M5V6"/>
<keyword evidence="3" id="KW-1185">Reference proteome</keyword>
<evidence type="ECO:0000313" key="2">
    <source>
        <dbReference type="EMBL" id="MCH82726.1"/>
    </source>
</evidence>